<feature type="region of interest" description="Disordered" evidence="1">
    <location>
        <begin position="1"/>
        <end position="21"/>
    </location>
</feature>
<dbReference type="Proteomes" id="UP000727407">
    <property type="component" value="Unassembled WGS sequence"/>
</dbReference>
<evidence type="ECO:0000313" key="2">
    <source>
        <dbReference type="EMBL" id="KAF5881808.1"/>
    </source>
</evidence>
<reference evidence="2" key="1">
    <citation type="submission" date="2020-07" db="EMBL/GenBank/DDBJ databases">
        <title>Clarias magur genome sequencing, assembly and annotation.</title>
        <authorList>
            <person name="Kushwaha B."/>
            <person name="Kumar R."/>
            <person name="Das P."/>
            <person name="Joshi C.G."/>
            <person name="Kumar D."/>
            <person name="Nagpure N.S."/>
            <person name="Pandey M."/>
            <person name="Agarwal S."/>
            <person name="Srivastava S."/>
            <person name="Singh M."/>
            <person name="Sahoo L."/>
            <person name="Jayasankar P."/>
            <person name="Meher P.K."/>
            <person name="Koringa P.G."/>
            <person name="Iquebal M.A."/>
            <person name="Das S.P."/>
            <person name="Bit A."/>
            <person name="Patnaik S."/>
            <person name="Patel N."/>
            <person name="Shah T.M."/>
            <person name="Hinsu A."/>
            <person name="Jena J.K."/>
        </authorList>
    </citation>
    <scope>NUCLEOTIDE SEQUENCE</scope>
    <source>
        <strain evidence="2">CIFAMagur01</strain>
        <tissue evidence="2">Testis</tissue>
    </source>
</reference>
<accession>A0A8J4TA51</accession>
<evidence type="ECO:0000313" key="3">
    <source>
        <dbReference type="Proteomes" id="UP000727407"/>
    </source>
</evidence>
<keyword evidence="3" id="KW-1185">Reference proteome</keyword>
<comment type="caution">
    <text evidence="2">The sequence shown here is derived from an EMBL/GenBank/DDBJ whole genome shotgun (WGS) entry which is preliminary data.</text>
</comment>
<name>A0A8J4TA51_CLAMG</name>
<dbReference type="EMBL" id="QNUK01001427">
    <property type="protein sequence ID" value="KAF5881808.1"/>
    <property type="molecule type" value="Genomic_DNA"/>
</dbReference>
<protein>
    <submittedName>
        <fullName evidence="2">Uncharacterized protein</fullName>
    </submittedName>
</protein>
<organism evidence="2 3">
    <name type="scientific">Clarias magur</name>
    <name type="common">Asian catfish</name>
    <name type="synonym">Macropteronotus magur</name>
    <dbReference type="NCBI Taxonomy" id="1594786"/>
    <lineage>
        <taxon>Eukaryota</taxon>
        <taxon>Metazoa</taxon>
        <taxon>Chordata</taxon>
        <taxon>Craniata</taxon>
        <taxon>Vertebrata</taxon>
        <taxon>Euteleostomi</taxon>
        <taxon>Actinopterygii</taxon>
        <taxon>Neopterygii</taxon>
        <taxon>Teleostei</taxon>
        <taxon>Ostariophysi</taxon>
        <taxon>Siluriformes</taxon>
        <taxon>Clariidae</taxon>
        <taxon>Clarias</taxon>
    </lineage>
</organism>
<gene>
    <name evidence="2" type="ORF">DAT39_023109</name>
</gene>
<dbReference type="AlphaFoldDB" id="A0A8J4TA51"/>
<evidence type="ECO:0000256" key="1">
    <source>
        <dbReference type="SAM" id="MobiDB-lite"/>
    </source>
</evidence>
<proteinExistence type="predicted"/>
<feature type="compositionally biased region" description="Polar residues" evidence="1">
    <location>
        <begin position="1"/>
        <end position="19"/>
    </location>
</feature>
<sequence length="54" mass="5457">MCSVFSVSTGTPDQRSSCQALHGEDSHLSSVVRVTSAAFLSAGSGDGEAPGTRD</sequence>